<gene>
    <name evidence="1" type="ORF">CDAR_272441</name>
</gene>
<dbReference type="AlphaFoldDB" id="A0AAV4V175"/>
<reference evidence="1 2" key="1">
    <citation type="submission" date="2021-06" db="EMBL/GenBank/DDBJ databases">
        <title>Caerostris darwini draft genome.</title>
        <authorList>
            <person name="Kono N."/>
            <person name="Arakawa K."/>
        </authorList>
    </citation>
    <scope>NUCLEOTIDE SEQUENCE [LARGE SCALE GENOMIC DNA]</scope>
</reference>
<keyword evidence="2" id="KW-1185">Reference proteome</keyword>
<name>A0AAV4V175_9ARAC</name>
<sequence>MTSNSKPKFCADSVDCFVLCTGNLGIKTGNVFKKTKSVISKSQLSPLYRTLPNRTTCSCCWGWWRC</sequence>
<dbReference type="Proteomes" id="UP001054837">
    <property type="component" value="Unassembled WGS sequence"/>
</dbReference>
<dbReference type="EMBL" id="BPLQ01012170">
    <property type="protein sequence ID" value="GIY63315.1"/>
    <property type="molecule type" value="Genomic_DNA"/>
</dbReference>
<proteinExistence type="predicted"/>
<accession>A0AAV4V175</accession>
<evidence type="ECO:0000313" key="1">
    <source>
        <dbReference type="EMBL" id="GIY63315.1"/>
    </source>
</evidence>
<evidence type="ECO:0000313" key="2">
    <source>
        <dbReference type="Proteomes" id="UP001054837"/>
    </source>
</evidence>
<protein>
    <submittedName>
        <fullName evidence="1">Uncharacterized protein</fullName>
    </submittedName>
</protein>
<comment type="caution">
    <text evidence="1">The sequence shown here is derived from an EMBL/GenBank/DDBJ whole genome shotgun (WGS) entry which is preliminary data.</text>
</comment>
<organism evidence="1 2">
    <name type="scientific">Caerostris darwini</name>
    <dbReference type="NCBI Taxonomy" id="1538125"/>
    <lineage>
        <taxon>Eukaryota</taxon>
        <taxon>Metazoa</taxon>
        <taxon>Ecdysozoa</taxon>
        <taxon>Arthropoda</taxon>
        <taxon>Chelicerata</taxon>
        <taxon>Arachnida</taxon>
        <taxon>Araneae</taxon>
        <taxon>Araneomorphae</taxon>
        <taxon>Entelegynae</taxon>
        <taxon>Araneoidea</taxon>
        <taxon>Araneidae</taxon>
        <taxon>Caerostris</taxon>
    </lineage>
</organism>